<dbReference type="PANTHER" id="PTHR30349:SF94">
    <property type="entry name" value="INTEGRASE_RECOMBINASE HI_1414-RELATED"/>
    <property type="match status" value="1"/>
</dbReference>
<dbReference type="InterPro" id="IPR050090">
    <property type="entry name" value="Tyrosine_recombinase_XerCD"/>
</dbReference>
<evidence type="ECO:0000256" key="4">
    <source>
        <dbReference type="PROSITE-ProRule" id="PRU01248"/>
    </source>
</evidence>
<protein>
    <submittedName>
        <fullName evidence="7">Site-specific integrase</fullName>
    </submittedName>
</protein>
<name>A0A5B0WSH9_9GAMM</name>
<dbReference type="InterPro" id="IPR010998">
    <property type="entry name" value="Integrase_recombinase_N"/>
</dbReference>
<evidence type="ECO:0000256" key="3">
    <source>
        <dbReference type="ARBA" id="ARBA00023172"/>
    </source>
</evidence>
<dbReference type="RefSeq" id="WP_149612553.1">
    <property type="nucleotide sequence ID" value="NZ_VTUX01000008.1"/>
</dbReference>
<dbReference type="CDD" id="cd00796">
    <property type="entry name" value="INT_Rci_Hp1_C"/>
    <property type="match status" value="1"/>
</dbReference>
<evidence type="ECO:0000313" key="8">
    <source>
        <dbReference type="Proteomes" id="UP000323708"/>
    </source>
</evidence>
<dbReference type="PROSITE" id="PS51900">
    <property type="entry name" value="CB"/>
    <property type="match status" value="1"/>
</dbReference>
<keyword evidence="1" id="KW-0229">DNA integration</keyword>
<evidence type="ECO:0000256" key="1">
    <source>
        <dbReference type="ARBA" id="ARBA00022908"/>
    </source>
</evidence>
<evidence type="ECO:0000259" key="5">
    <source>
        <dbReference type="PROSITE" id="PS51898"/>
    </source>
</evidence>
<dbReference type="PROSITE" id="PS51898">
    <property type="entry name" value="TYR_RECOMBINASE"/>
    <property type="match status" value="1"/>
</dbReference>
<proteinExistence type="predicted"/>
<feature type="domain" description="Core-binding (CB)" evidence="6">
    <location>
        <begin position="58"/>
        <end position="136"/>
    </location>
</feature>
<keyword evidence="2 4" id="KW-0238">DNA-binding</keyword>
<dbReference type="InterPro" id="IPR044068">
    <property type="entry name" value="CB"/>
</dbReference>
<accession>A0A5B0WSH9</accession>
<evidence type="ECO:0000259" key="6">
    <source>
        <dbReference type="PROSITE" id="PS51900"/>
    </source>
</evidence>
<dbReference type="GO" id="GO:0006310">
    <property type="term" value="P:DNA recombination"/>
    <property type="evidence" value="ECO:0007669"/>
    <property type="project" value="UniProtKB-KW"/>
</dbReference>
<dbReference type="GO" id="GO:0003677">
    <property type="term" value="F:DNA binding"/>
    <property type="evidence" value="ECO:0007669"/>
    <property type="project" value="UniProtKB-UniRule"/>
</dbReference>
<dbReference type="SUPFAM" id="SSF56349">
    <property type="entry name" value="DNA breaking-rejoining enzymes"/>
    <property type="match status" value="1"/>
</dbReference>
<feature type="domain" description="Tyr recombinase" evidence="5">
    <location>
        <begin position="158"/>
        <end position="321"/>
    </location>
</feature>
<dbReference type="Proteomes" id="UP000323708">
    <property type="component" value="Unassembled WGS sequence"/>
</dbReference>
<gene>
    <name evidence="7" type="ORF">F0M18_16420</name>
</gene>
<sequence>MATFRKRSGRWQAMIRRTGHPQLTKTFNSKADAAKWARQMETQIERQLHLPSHSQAQMPLSELLDRYCAEHLPRLQGHVSEGYRLQHLREQLGHLKLAEVQSHALSAYRDRRLAEVSPASVKREVALVLRVLRIAALEWNITLPAGIPAVRLPKVANARSRRVTDNEIAELTSHTASPIAAKAIQFALATGMRRGEIVRAKWSDINLAERTIHIPRTKTDIPRHIPITERAMKVIQKADSQGGDLLFPIEPNSLSQAFRRACKRADIKDLHFHDLRHEAITRFFELGLSIPEVASVSGHRDYRMLERYTHISKKHLSERIEQLSRI</sequence>
<reference evidence="7 8" key="1">
    <citation type="submission" date="2019-09" db="EMBL/GenBank/DDBJ databases">
        <authorList>
            <person name="Chen X.-Y."/>
        </authorList>
    </citation>
    <scope>NUCLEOTIDE SEQUENCE [LARGE SCALE GENOMIC DNA]</scope>
    <source>
        <strain evidence="7 8">NY5</strain>
    </source>
</reference>
<dbReference type="Gene3D" id="1.10.150.130">
    <property type="match status" value="1"/>
</dbReference>
<comment type="caution">
    <text evidence="7">The sequence shown here is derived from an EMBL/GenBank/DDBJ whole genome shotgun (WGS) entry which is preliminary data.</text>
</comment>
<evidence type="ECO:0000313" key="7">
    <source>
        <dbReference type="EMBL" id="KAA1189255.1"/>
    </source>
</evidence>
<dbReference type="PANTHER" id="PTHR30349">
    <property type="entry name" value="PHAGE INTEGRASE-RELATED"/>
    <property type="match status" value="1"/>
</dbReference>
<keyword evidence="3" id="KW-0233">DNA recombination</keyword>
<evidence type="ECO:0000256" key="2">
    <source>
        <dbReference type="ARBA" id="ARBA00023125"/>
    </source>
</evidence>
<organism evidence="7 8">
    <name type="scientific">Pseudohalioglobus sediminis</name>
    <dbReference type="NCBI Taxonomy" id="2606449"/>
    <lineage>
        <taxon>Bacteria</taxon>
        <taxon>Pseudomonadati</taxon>
        <taxon>Pseudomonadota</taxon>
        <taxon>Gammaproteobacteria</taxon>
        <taxon>Cellvibrionales</taxon>
        <taxon>Halieaceae</taxon>
        <taxon>Pseudohalioglobus</taxon>
    </lineage>
</organism>
<dbReference type="Pfam" id="PF00589">
    <property type="entry name" value="Phage_integrase"/>
    <property type="match status" value="1"/>
</dbReference>
<dbReference type="InterPro" id="IPR011010">
    <property type="entry name" value="DNA_brk_join_enz"/>
</dbReference>
<dbReference type="InterPro" id="IPR013762">
    <property type="entry name" value="Integrase-like_cat_sf"/>
</dbReference>
<dbReference type="EMBL" id="VTUX01000008">
    <property type="protein sequence ID" value="KAA1189255.1"/>
    <property type="molecule type" value="Genomic_DNA"/>
</dbReference>
<dbReference type="AlphaFoldDB" id="A0A5B0WSH9"/>
<keyword evidence="8" id="KW-1185">Reference proteome</keyword>
<dbReference type="InterPro" id="IPR002104">
    <property type="entry name" value="Integrase_catalytic"/>
</dbReference>
<dbReference type="Gene3D" id="1.10.443.10">
    <property type="entry name" value="Intergrase catalytic core"/>
    <property type="match status" value="1"/>
</dbReference>
<dbReference type="GO" id="GO:0015074">
    <property type="term" value="P:DNA integration"/>
    <property type="evidence" value="ECO:0007669"/>
    <property type="project" value="UniProtKB-KW"/>
</dbReference>